<organism evidence="2">
    <name type="scientific">Nakamurella sp. A5-74</name>
    <dbReference type="NCBI Taxonomy" id="3158264"/>
    <lineage>
        <taxon>Bacteria</taxon>
        <taxon>Bacillati</taxon>
        <taxon>Actinomycetota</taxon>
        <taxon>Actinomycetes</taxon>
        <taxon>Nakamurellales</taxon>
        <taxon>Nakamurellaceae</taxon>
        <taxon>Nakamurella</taxon>
    </lineage>
</organism>
<dbReference type="AlphaFoldDB" id="A0AAU8DS92"/>
<dbReference type="GO" id="GO:0005737">
    <property type="term" value="C:cytoplasm"/>
    <property type="evidence" value="ECO:0007669"/>
    <property type="project" value="TreeGrafter"/>
</dbReference>
<evidence type="ECO:0000313" key="2">
    <source>
        <dbReference type="EMBL" id="XCG64618.1"/>
    </source>
</evidence>
<dbReference type="GO" id="GO:1990189">
    <property type="term" value="F:protein N-terminal-serine acetyltransferase activity"/>
    <property type="evidence" value="ECO:0007669"/>
    <property type="project" value="TreeGrafter"/>
</dbReference>
<dbReference type="Gene3D" id="3.40.630.30">
    <property type="match status" value="1"/>
</dbReference>
<dbReference type="RefSeq" id="WP_353650231.1">
    <property type="nucleotide sequence ID" value="NZ_CP159218.1"/>
</dbReference>
<dbReference type="SUPFAM" id="SSF55729">
    <property type="entry name" value="Acyl-CoA N-acyltransferases (Nat)"/>
    <property type="match status" value="1"/>
</dbReference>
<dbReference type="InterPro" id="IPR051908">
    <property type="entry name" value="Ribosomal_N-acetyltransferase"/>
</dbReference>
<dbReference type="EMBL" id="CP159218">
    <property type="protein sequence ID" value="XCG64618.1"/>
    <property type="molecule type" value="Genomic_DNA"/>
</dbReference>
<accession>A0AAU8DS92</accession>
<dbReference type="PANTHER" id="PTHR43441">
    <property type="entry name" value="RIBOSOMAL-PROTEIN-SERINE ACETYLTRANSFERASE"/>
    <property type="match status" value="1"/>
</dbReference>
<name>A0AAU8DS92_9ACTN</name>
<dbReference type="Pfam" id="PF13302">
    <property type="entry name" value="Acetyltransf_3"/>
    <property type="match status" value="1"/>
</dbReference>
<proteinExistence type="predicted"/>
<gene>
    <name evidence="2" type="ORF">ABLG96_04590</name>
</gene>
<reference evidence="2" key="1">
    <citation type="submission" date="2024-05" db="EMBL/GenBank/DDBJ databases">
        <authorList>
            <person name="Cai S.Y."/>
            <person name="Jin L.M."/>
            <person name="Li H.R."/>
        </authorList>
    </citation>
    <scope>NUCLEOTIDE SEQUENCE</scope>
    <source>
        <strain evidence="2">A5-74</strain>
    </source>
</reference>
<evidence type="ECO:0000259" key="1">
    <source>
        <dbReference type="PROSITE" id="PS51186"/>
    </source>
</evidence>
<dbReference type="CDD" id="cd04301">
    <property type="entry name" value="NAT_SF"/>
    <property type="match status" value="1"/>
</dbReference>
<dbReference type="GO" id="GO:0008999">
    <property type="term" value="F:protein-N-terminal-alanine acetyltransferase activity"/>
    <property type="evidence" value="ECO:0007669"/>
    <property type="project" value="TreeGrafter"/>
</dbReference>
<sequence>MPKLVTAVTSAGALGGREQPVLDGVGLLLRPWEPSDVAVLVDAYSDPEIQRWHARTMTASEAQDWVATRSVRWTTEIGAEWAVTRDQVVVGRIGLRTLDLSEGSGEVAYWVLPGARGRGVASRALAALTDWAFAEVGLHRAVLKHSTRNPASCAVAERVGYQLEGTARSEVLHQDGWHDMHWHARLA</sequence>
<dbReference type="InterPro" id="IPR016181">
    <property type="entry name" value="Acyl_CoA_acyltransferase"/>
</dbReference>
<protein>
    <submittedName>
        <fullName evidence="2">GNAT family N-acetyltransferase</fullName>
    </submittedName>
</protein>
<dbReference type="PROSITE" id="PS51186">
    <property type="entry name" value="GNAT"/>
    <property type="match status" value="1"/>
</dbReference>
<dbReference type="PANTHER" id="PTHR43441:SF10">
    <property type="entry name" value="ACETYLTRANSFERASE"/>
    <property type="match status" value="1"/>
</dbReference>
<dbReference type="InterPro" id="IPR000182">
    <property type="entry name" value="GNAT_dom"/>
</dbReference>
<feature type="domain" description="N-acetyltransferase" evidence="1">
    <location>
        <begin position="27"/>
        <end position="187"/>
    </location>
</feature>